<dbReference type="InterPro" id="IPR003661">
    <property type="entry name" value="HisK_dim/P_dom"/>
</dbReference>
<keyword evidence="7 14" id="KW-0812">Transmembrane</keyword>
<evidence type="ECO:0000256" key="5">
    <source>
        <dbReference type="ARBA" id="ARBA00022553"/>
    </source>
</evidence>
<dbReference type="Pfam" id="PF00512">
    <property type="entry name" value="HisKA"/>
    <property type="match status" value="1"/>
</dbReference>
<dbReference type="CDD" id="cd00082">
    <property type="entry name" value="HisKA"/>
    <property type="match status" value="1"/>
</dbReference>
<dbReference type="EMBL" id="CP007806">
    <property type="protein sequence ID" value="AIG24862.1"/>
    <property type="molecule type" value="Genomic_DNA"/>
</dbReference>
<dbReference type="PROSITE" id="PS50885">
    <property type="entry name" value="HAMP"/>
    <property type="match status" value="1"/>
</dbReference>
<dbReference type="InterPro" id="IPR003660">
    <property type="entry name" value="HAMP_dom"/>
</dbReference>
<dbReference type="Proteomes" id="UP000005850">
    <property type="component" value="Chromosome"/>
</dbReference>
<dbReference type="Pfam" id="PF00672">
    <property type="entry name" value="HAMP"/>
    <property type="match status" value="1"/>
</dbReference>
<proteinExistence type="predicted"/>
<evidence type="ECO:0000256" key="6">
    <source>
        <dbReference type="ARBA" id="ARBA00022679"/>
    </source>
</evidence>
<evidence type="ECO:0000256" key="11">
    <source>
        <dbReference type="ARBA" id="ARBA00022989"/>
    </source>
</evidence>
<keyword evidence="5" id="KW-0597">Phosphoprotein</keyword>
<evidence type="ECO:0000313" key="18">
    <source>
        <dbReference type="Proteomes" id="UP000005850"/>
    </source>
</evidence>
<dbReference type="RefSeq" id="WP_003335677.1">
    <property type="nucleotide sequence ID" value="NZ_CP007806.1"/>
</dbReference>
<dbReference type="GO" id="GO:0000155">
    <property type="term" value="F:phosphorelay sensor kinase activity"/>
    <property type="evidence" value="ECO:0007669"/>
    <property type="project" value="InterPro"/>
</dbReference>
<organism evidence="17 18">
    <name type="scientific">Brevibacillus laterosporus LMG 15441</name>
    <dbReference type="NCBI Taxonomy" id="1042163"/>
    <lineage>
        <taxon>Bacteria</taxon>
        <taxon>Bacillati</taxon>
        <taxon>Bacillota</taxon>
        <taxon>Bacilli</taxon>
        <taxon>Bacillales</taxon>
        <taxon>Paenibacillaceae</taxon>
        <taxon>Brevibacillus</taxon>
    </lineage>
</organism>
<feature type="domain" description="HAMP" evidence="16">
    <location>
        <begin position="203"/>
        <end position="255"/>
    </location>
</feature>
<dbReference type="eggNOG" id="COG2205">
    <property type="taxonomic scope" value="Bacteria"/>
</dbReference>
<dbReference type="STRING" id="1042163.BRLA_c005040"/>
<evidence type="ECO:0000259" key="16">
    <source>
        <dbReference type="PROSITE" id="PS50885"/>
    </source>
</evidence>
<dbReference type="Gene3D" id="6.10.340.10">
    <property type="match status" value="1"/>
</dbReference>
<dbReference type="PANTHER" id="PTHR45528:SF1">
    <property type="entry name" value="SENSOR HISTIDINE KINASE CPXA"/>
    <property type="match status" value="1"/>
</dbReference>
<dbReference type="GO" id="GO:0005524">
    <property type="term" value="F:ATP binding"/>
    <property type="evidence" value="ECO:0007669"/>
    <property type="project" value="UniProtKB-KW"/>
</dbReference>
<keyword evidence="4" id="KW-1003">Cell membrane</keyword>
<dbReference type="Gene3D" id="1.10.287.130">
    <property type="match status" value="1"/>
</dbReference>
<dbReference type="CDD" id="cd00075">
    <property type="entry name" value="HATPase"/>
    <property type="match status" value="1"/>
</dbReference>
<dbReference type="InterPro" id="IPR003594">
    <property type="entry name" value="HATPase_dom"/>
</dbReference>
<dbReference type="KEGG" id="blr:BRLA_c005040"/>
<evidence type="ECO:0000256" key="4">
    <source>
        <dbReference type="ARBA" id="ARBA00022475"/>
    </source>
</evidence>
<accession>A0A075QWS6</accession>
<dbReference type="PROSITE" id="PS50109">
    <property type="entry name" value="HIS_KIN"/>
    <property type="match status" value="1"/>
</dbReference>
<keyword evidence="10" id="KW-0067">ATP-binding</keyword>
<dbReference type="SMART" id="SM00388">
    <property type="entry name" value="HisKA"/>
    <property type="match status" value="1"/>
</dbReference>
<dbReference type="AlphaFoldDB" id="A0A075QWS6"/>
<evidence type="ECO:0000256" key="8">
    <source>
        <dbReference type="ARBA" id="ARBA00022741"/>
    </source>
</evidence>
<evidence type="ECO:0000256" key="10">
    <source>
        <dbReference type="ARBA" id="ARBA00022840"/>
    </source>
</evidence>
<dbReference type="SUPFAM" id="SSF158472">
    <property type="entry name" value="HAMP domain-like"/>
    <property type="match status" value="1"/>
</dbReference>
<protein>
    <recommendedName>
        <fullName evidence="3">histidine kinase</fullName>
        <ecNumber evidence="3">2.7.13.3</ecNumber>
    </recommendedName>
</protein>
<keyword evidence="12" id="KW-0902">Two-component regulatory system</keyword>
<evidence type="ECO:0000256" key="1">
    <source>
        <dbReference type="ARBA" id="ARBA00000085"/>
    </source>
</evidence>
<evidence type="ECO:0000256" key="12">
    <source>
        <dbReference type="ARBA" id="ARBA00023012"/>
    </source>
</evidence>
<evidence type="ECO:0000313" key="17">
    <source>
        <dbReference type="EMBL" id="AIG24862.1"/>
    </source>
</evidence>
<dbReference type="InterPro" id="IPR005467">
    <property type="entry name" value="His_kinase_dom"/>
</dbReference>
<reference evidence="17 18" key="1">
    <citation type="journal article" date="2011" name="J. Bacteriol.">
        <title>Genome sequence of Brevibacillus laterosporus LMG 15441, a pathogen of invertebrates.</title>
        <authorList>
            <person name="Djukic M."/>
            <person name="Poehlein A."/>
            <person name="Thurmer A."/>
            <person name="Daniel R."/>
        </authorList>
    </citation>
    <scope>NUCLEOTIDE SEQUENCE [LARGE SCALE GENOMIC DNA]</scope>
    <source>
        <strain evidence="17 18">LMG 15441</strain>
    </source>
</reference>
<comment type="subcellular location">
    <subcellularLocation>
        <location evidence="2">Cell membrane</location>
        <topology evidence="2">Multi-pass membrane protein</topology>
    </subcellularLocation>
</comment>
<evidence type="ECO:0000256" key="2">
    <source>
        <dbReference type="ARBA" id="ARBA00004651"/>
    </source>
</evidence>
<evidence type="ECO:0000256" key="13">
    <source>
        <dbReference type="ARBA" id="ARBA00023136"/>
    </source>
</evidence>
<dbReference type="FunFam" id="1.10.287.130:FF:000001">
    <property type="entry name" value="Two-component sensor histidine kinase"/>
    <property type="match status" value="1"/>
</dbReference>
<keyword evidence="11 14" id="KW-1133">Transmembrane helix</keyword>
<dbReference type="PRINTS" id="PR00344">
    <property type="entry name" value="BCTRLSENSOR"/>
</dbReference>
<dbReference type="SUPFAM" id="SSF47384">
    <property type="entry name" value="Homodimeric domain of signal transducing histidine kinase"/>
    <property type="match status" value="1"/>
</dbReference>
<dbReference type="InterPro" id="IPR036890">
    <property type="entry name" value="HATPase_C_sf"/>
</dbReference>
<feature type="transmembrane region" description="Helical" evidence="14">
    <location>
        <begin position="183"/>
        <end position="205"/>
    </location>
</feature>
<dbReference type="GO" id="GO:0005886">
    <property type="term" value="C:plasma membrane"/>
    <property type="evidence" value="ECO:0007669"/>
    <property type="project" value="UniProtKB-SubCell"/>
</dbReference>
<evidence type="ECO:0000256" key="14">
    <source>
        <dbReference type="SAM" id="Phobius"/>
    </source>
</evidence>
<sequence length="474" mass="54254">MREKFSLQNMPLAKQIFLLFLSMTIVLGASVAILYPYTLKQILLDNTYSLLEDEFEKVSDQISFTQQHELVPLPSFTSPRMLMLLLQNYNFSFQMMVFSKDGQLIGFQHMPKEGVPLKVATGLFKEASAHKGSTPYKGSTEWENENFLMVSQKMDYFGFPYYLVIFTKEKEIIQINNMLTKQFFIIFAFFIFVSLLLAGWFSGYLSTPLRRLEESCQKIARRQFDIPLMVDRKDEIGQLARSFDMMKKQLKDHDESQQHFVQNISHELKTPIMAIQGYAQGLIDGVFQGAEAQKGLSIIMEESNRLENVVEQLLYLTKVESVDKMMTFTSLDLTEMIGLLHQRYHLLHPHLAWQIEIPETLPMKGDGEQLYSAFTNIVENQLRYAKTTITITAKVIKEQIEIAISNDGPPIEESVMPYLFQRFRKGKTGKHGLGLAIVRAVLEAHGGSITAKNISEQQGVMFIATLPQKQSHLG</sequence>
<name>A0A075QWS6_BRELA</name>
<dbReference type="InterPro" id="IPR050398">
    <property type="entry name" value="HssS/ArlS-like"/>
</dbReference>
<dbReference type="SUPFAM" id="SSF55874">
    <property type="entry name" value="ATPase domain of HSP90 chaperone/DNA topoisomerase II/histidine kinase"/>
    <property type="match status" value="1"/>
</dbReference>
<dbReference type="InterPro" id="IPR004358">
    <property type="entry name" value="Sig_transdc_His_kin-like_C"/>
</dbReference>
<dbReference type="SMART" id="SM00304">
    <property type="entry name" value="HAMP"/>
    <property type="match status" value="1"/>
</dbReference>
<dbReference type="PANTHER" id="PTHR45528">
    <property type="entry name" value="SENSOR HISTIDINE KINASE CPXA"/>
    <property type="match status" value="1"/>
</dbReference>
<evidence type="ECO:0000259" key="15">
    <source>
        <dbReference type="PROSITE" id="PS50109"/>
    </source>
</evidence>
<keyword evidence="13 14" id="KW-0472">Membrane</keyword>
<gene>
    <name evidence="17" type="primary">cssS_1</name>
    <name evidence="17" type="ORF">BRLA_c005040</name>
</gene>
<evidence type="ECO:0000256" key="3">
    <source>
        <dbReference type="ARBA" id="ARBA00012438"/>
    </source>
</evidence>
<evidence type="ECO:0000256" key="9">
    <source>
        <dbReference type="ARBA" id="ARBA00022777"/>
    </source>
</evidence>
<evidence type="ECO:0000256" key="7">
    <source>
        <dbReference type="ARBA" id="ARBA00022692"/>
    </source>
</evidence>
<dbReference type="Gene3D" id="3.30.565.10">
    <property type="entry name" value="Histidine kinase-like ATPase, C-terminal domain"/>
    <property type="match status" value="1"/>
</dbReference>
<comment type="catalytic activity">
    <reaction evidence="1">
        <text>ATP + protein L-histidine = ADP + protein N-phospho-L-histidine.</text>
        <dbReference type="EC" id="2.7.13.3"/>
    </reaction>
</comment>
<keyword evidence="8" id="KW-0547">Nucleotide-binding</keyword>
<dbReference type="CDD" id="cd06225">
    <property type="entry name" value="HAMP"/>
    <property type="match status" value="1"/>
</dbReference>
<keyword evidence="9 17" id="KW-0418">Kinase</keyword>
<dbReference type="HOGENOM" id="CLU_000445_89_6_9"/>
<dbReference type="InterPro" id="IPR036097">
    <property type="entry name" value="HisK_dim/P_sf"/>
</dbReference>
<keyword evidence="6 17" id="KW-0808">Transferase</keyword>
<dbReference type="EC" id="2.7.13.3" evidence="3"/>
<dbReference type="SMART" id="SM00387">
    <property type="entry name" value="HATPase_c"/>
    <property type="match status" value="1"/>
</dbReference>
<feature type="domain" description="Histidine kinase" evidence="15">
    <location>
        <begin position="263"/>
        <end position="470"/>
    </location>
</feature>
<keyword evidence="18" id="KW-1185">Reference proteome</keyword>
<dbReference type="Pfam" id="PF02518">
    <property type="entry name" value="HATPase_c"/>
    <property type="match status" value="1"/>
</dbReference>